<dbReference type="EMBL" id="JAGPXD010000003">
    <property type="protein sequence ID" value="KAH7361761.1"/>
    <property type="molecule type" value="Genomic_DNA"/>
</dbReference>
<comment type="caution">
    <text evidence="3">The sequence shown here is derived from an EMBL/GenBank/DDBJ whole genome shotgun (WGS) entry which is preliminary data.</text>
</comment>
<gene>
    <name evidence="3" type="ORF">B0T11DRAFT_338725</name>
</gene>
<keyword evidence="4" id="KW-1185">Reference proteome</keyword>
<reference evidence="3" key="1">
    <citation type="journal article" date="2021" name="Nat. Commun.">
        <title>Genetic determinants of endophytism in the Arabidopsis root mycobiome.</title>
        <authorList>
            <person name="Mesny F."/>
            <person name="Miyauchi S."/>
            <person name="Thiergart T."/>
            <person name="Pickel B."/>
            <person name="Atanasova L."/>
            <person name="Karlsson M."/>
            <person name="Huettel B."/>
            <person name="Barry K.W."/>
            <person name="Haridas S."/>
            <person name="Chen C."/>
            <person name="Bauer D."/>
            <person name="Andreopoulos W."/>
            <person name="Pangilinan J."/>
            <person name="LaButti K."/>
            <person name="Riley R."/>
            <person name="Lipzen A."/>
            <person name="Clum A."/>
            <person name="Drula E."/>
            <person name="Henrissat B."/>
            <person name="Kohler A."/>
            <person name="Grigoriev I.V."/>
            <person name="Martin F.M."/>
            <person name="Hacquard S."/>
        </authorList>
    </citation>
    <scope>NUCLEOTIDE SEQUENCE</scope>
    <source>
        <strain evidence="3">MPI-CAGE-AT-0016</strain>
    </source>
</reference>
<feature type="region of interest" description="Disordered" evidence="1">
    <location>
        <begin position="139"/>
        <end position="248"/>
    </location>
</feature>
<keyword evidence="3" id="KW-0862">Zinc</keyword>
<accession>A0A8K0TK77</accession>
<feature type="domain" description="ZN622/Rei1/Reh1 zinc finger C2H2-type" evidence="2">
    <location>
        <begin position="43"/>
        <end position="139"/>
    </location>
</feature>
<keyword evidence="3" id="KW-0863">Zinc-finger</keyword>
<feature type="compositionally biased region" description="Low complexity" evidence="1">
    <location>
        <begin position="1"/>
        <end position="13"/>
    </location>
</feature>
<dbReference type="GO" id="GO:0008270">
    <property type="term" value="F:zinc ion binding"/>
    <property type="evidence" value="ECO:0007669"/>
    <property type="project" value="UniProtKB-KW"/>
</dbReference>
<dbReference type="OrthoDB" id="19329at2759"/>
<feature type="compositionally biased region" description="Low complexity" evidence="1">
    <location>
        <begin position="207"/>
        <end position="225"/>
    </location>
</feature>
<feature type="region of interest" description="Disordered" evidence="1">
    <location>
        <begin position="1"/>
        <end position="36"/>
    </location>
</feature>
<dbReference type="InterPro" id="IPR040025">
    <property type="entry name" value="Znf622/Rei1/Reh1"/>
</dbReference>
<evidence type="ECO:0000256" key="1">
    <source>
        <dbReference type="SAM" id="MobiDB-lite"/>
    </source>
</evidence>
<proteinExistence type="predicted"/>
<protein>
    <submittedName>
        <fullName evidence="3">C2H2 type zinc-finger-domain-containing protein</fullName>
    </submittedName>
</protein>
<evidence type="ECO:0000259" key="2">
    <source>
        <dbReference type="Pfam" id="PF12756"/>
    </source>
</evidence>
<dbReference type="Pfam" id="PF12756">
    <property type="entry name" value="zf-C2H2_2"/>
    <property type="match status" value="1"/>
</dbReference>
<name>A0A8K0TK77_9PEZI</name>
<dbReference type="AlphaFoldDB" id="A0A8K0TK77"/>
<dbReference type="InterPro" id="IPR041661">
    <property type="entry name" value="ZN622/Rei1/Reh1_Znf-C2H2"/>
</dbReference>
<organism evidence="3 4">
    <name type="scientific">Plectosphaerella cucumerina</name>
    <dbReference type="NCBI Taxonomy" id="40658"/>
    <lineage>
        <taxon>Eukaryota</taxon>
        <taxon>Fungi</taxon>
        <taxon>Dikarya</taxon>
        <taxon>Ascomycota</taxon>
        <taxon>Pezizomycotina</taxon>
        <taxon>Sordariomycetes</taxon>
        <taxon>Hypocreomycetidae</taxon>
        <taxon>Glomerellales</taxon>
        <taxon>Plectosphaerellaceae</taxon>
        <taxon>Plectosphaerella</taxon>
    </lineage>
</organism>
<keyword evidence="3" id="KW-0479">Metal-binding</keyword>
<dbReference type="GO" id="GO:0042273">
    <property type="term" value="P:ribosomal large subunit biogenesis"/>
    <property type="evidence" value="ECO:0007669"/>
    <property type="project" value="TreeGrafter"/>
</dbReference>
<feature type="compositionally biased region" description="Low complexity" evidence="1">
    <location>
        <begin position="23"/>
        <end position="32"/>
    </location>
</feature>
<evidence type="ECO:0000313" key="3">
    <source>
        <dbReference type="EMBL" id="KAH7361761.1"/>
    </source>
</evidence>
<dbReference type="PANTHER" id="PTHR13182">
    <property type="entry name" value="ZINC FINGER PROTEIN 622"/>
    <property type="match status" value="1"/>
</dbReference>
<dbReference type="PANTHER" id="PTHR13182:SF8">
    <property type="entry name" value="CYTOPLASMIC 60S SUBUNIT BIOGENESIS FACTOR ZNF622"/>
    <property type="match status" value="1"/>
</dbReference>
<evidence type="ECO:0000313" key="4">
    <source>
        <dbReference type="Proteomes" id="UP000813385"/>
    </source>
</evidence>
<dbReference type="Proteomes" id="UP000813385">
    <property type="component" value="Unassembled WGS sequence"/>
</dbReference>
<sequence length="330" mass="36193">MVGANTTTATGATSPFLSNNHPQTQTQTQTQTPRQGSVFDPEQCLLCNKLSGSFEANVTHMQTAHGLVIPHQDHLITDLETLFAYLHLVIVGYNECICCGTRRNSTLAVQQHMLGKGHCHFDVDSEDSEFADFYDFTGSEEEHNDDEDSVPAVPAKNMNASPVRIDDSSLRLPSGRVISNRAQQQRDPRRQPLKPKPRSRSGLLEADPSSEVNSSSDSQDTSPPSSSSPPSPTSTALATRAGKSAASLAKAERQEIKFTKKLASLSTKDAMAIAHLPPSEQRAIIATRQKQVEKAGRLEEHYRGRLESSGNQFLMTHFVKDAADKRTLWK</sequence>
<dbReference type="GO" id="GO:0030687">
    <property type="term" value="C:preribosome, large subunit precursor"/>
    <property type="evidence" value="ECO:0007669"/>
    <property type="project" value="TreeGrafter"/>
</dbReference>
<feature type="compositionally biased region" description="Acidic residues" evidence="1">
    <location>
        <begin position="139"/>
        <end position="149"/>
    </location>
</feature>